<dbReference type="GO" id="GO:0061710">
    <property type="term" value="F:L-threonylcarbamoyladenylate synthase"/>
    <property type="evidence" value="ECO:0007669"/>
    <property type="project" value="UniProtKB-EC"/>
</dbReference>
<dbReference type="GO" id="GO:0006450">
    <property type="term" value="P:regulation of translational fidelity"/>
    <property type="evidence" value="ECO:0007669"/>
    <property type="project" value="TreeGrafter"/>
</dbReference>
<reference evidence="14 15" key="1">
    <citation type="submission" date="2017-06" db="EMBL/GenBank/DDBJ databases">
        <authorList>
            <consortium name="Pathogen Informatics"/>
        </authorList>
    </citation>
    <scope>NUCLEOTIDE SEQUENCE [LARGE SCALE GENOMIC DNA]</scope>
    <source>
        <strain evidence="14 15">NCTC11865</strain>
    </source>
</reference>
<dbReference type="GO" id="GO:0005524">
    <property type="term" value="F:ATP binding"/>
    <property type="evidence" value="ECO:0007669"/>
    <property type="project" value="UniProtKB-KW"/>
</dbReference>
<evidence type="ECO:0000256" key="10">
    <source>
        <dbReference type="ARBA" id="ARBA00029774"/>
    </source>
</evidence>
<accession>A0A239WQJ2</accession>
<dbReference type="PROSITE" id="PS51163">
    <property type="entry name" value="YRDC"/>
    <property type="match status" value="1"/>
</dbReference>
<evidence type="ECO:0000256" key="7">
    <source>
        <dbReference type="ARBA" id="ARBA00022695"/>
    </source>
</evidence>
<dbReference type="Proteomes" id="UP000215332">
    <property type="component" value="Chromosome 1"/>
</dbReference>
<dbReference type="KEGG" id="cgrn:4412665_01405"/>
<evidence type="ECO:0000256" key="12">
    <source>
        <dbReference type="SAM" id="MobiDB-lite"/>
    </source>
</evidence>
<evidence type="ECO:0000259" key="13">
    <source>
        <dbReference type="PROSITE" id="PS51163"/>
    </source>
</evidence>
<feature type="compositionally biased region" description="Basic and acidic residues" evidence="12">
    <location>
        <begin position="259"/>
        <end position="272"/>
    </location>
</feature>
<gene>
    <name evidence="14" type="primary">rimN</name>
    <name evidence="14" type="ORF">SAMEA4412665_01405</name>
</gene>
<evidence type="ECO:0000256" key="1">
    <source>
        <dbReference type="ARBA" id="ARBA00004496"/>
    </source>
</evidence>
<dbReference type="InterPro" id="IPR017945">
    <property type="entry name" value="DHBP_synth_RibB-like_a/b_dom"/>
</dbReference>
<feature type="compositionally biased region" description="Basic and acidic residues" evidence="12">
    <location>
        <begin position="233"/>
        <end position="242"/>
    </location>
</feature>
<protein>
    <recommendedName>
        <fullName evidence="10">L-threonylcarbamoyladenylate synthase</fullName>
        <ecNumber evidence="3">2.7.7.87</ecNumber>
    </recommendedName>
    <alternativeName>
        <fullName evidence="10">L-threonylcarbamoyladenylate synthase</fullName>
    </alternativeName>
</protein>
<comment type="subcellular location">
    <subcellularLocation>
        <location evidence="1">Cytoplasm</location>
    </subcellularLocation>
</comment>
<dbReference type="SUPFAM" id="SSF55821">
    <property type="entry name" value="YrdC/RibB"/>
    <property type="match status" value="1"/>
</dbReference>
<dbReference type="InterPro" id="IPR050156">
    <property type="entry name" value="TC-AMP_synthase_SUA5"/>
</dbReference>
<evidence type="ECO:0000313" key="14">
    <source>
        <dbReference type="EMBL" id="SNV36761.1"/>
    </source>
</evidence>
<feature type="compositionally biased region" description="Low complexity" evidence="12">
    <location>
        <begin position="244"/>
        <end position="258"/>
    </location>
</feature>
<dbReference type="EMBL" id="LT906441">
    <property type="protein sequence ID" value="SNV36761.1"/>
    <property type="molecule type" value="Genomic_DNA"/>
</dbReference>
<keyword evidence="4" id="KW-0963">Cytoplasm</keyword>
<comment type="catalytic activity">
    <reaction evidence="11">
        <text>L-threonine + hydrogencarbonate + ATP = L-threonylcarbamoyladenylate + diphosphate + H2O</text>
        <dbReference type="Rhea" id="RHEA:36407"/>
        <dbReference type="ChEBI" id="CHEBI:15377"/>
        <dbReference type="ChEBI" id="CHEBI:17544"/>
        <dbReference type="ChEBI" id="CHEBI:30616"/>
        <dbReference type="ChEBI" id="CHEBI:33019"/>
        <dbReference type="ChEBI" id="CHEBI:57926"/>
        <dbReference type="ChEBI" id="CHEBI:73682"/>
        <dbReference type="EC" id="2.7.7.87"/>
    </reaction>
</comment>
<evidence type="ECO:0000256" key="3">
    <source>
        <dbReference type="ARBA" id="ARBA00012584"/>
    </source>
</evidence>
<feature type="region of interest" description="Disordered" evidence="12">
    <location>
        <begin position="215"/>
        <end position="272"/>
    </location>
</feature>
<organism evidence="14 15">
    <name type="scientific">Cutibacterium granulosum</name>
    <dbReference type="NCBI Taxonomy" id="33011"/>
    <lineage>
        <taxon>Bacteria</taxon>
        <taxon>Bacillati</taxon>
        <taxon>Actinomycetota</taxon>
        <taxon>Actinomycetes</taxon>
        <taxon>Propionibacteriales</taxon>
        <taxon>Propionibacteriaceae</taxon>
        <taxon>Cutibacterium</taxon>
    </lineage>
</organism>
<sequence>MEEVTCGTTPLILDVTGAHRGDELTRAARAVSEGECIVLPTDTVYGIGADALNPVAVAALLAAKERGRDMPPPVLISDPAVLAALCEHVPRAAQDLAEAYWPGGLTLVLRAQESLTMDLGETAGTIAIRVPDDDAARELLRMTGPMAVSSANKSGRPAALTAQDAADQLGTEVAVYLDGGPTRVGTPSTIIDFASTEEGRILRQGALSLDEIHTVAPEVIGPTDSAGDDDPGREDHEDHDVPAEENAPSSEQAASQESLPEHHDCQDRPGHA</sequence>
<keyword evidence="8" id="KW-0547">Nucleotide-binding</keyword>
<dbReference type="EC" id="2.7.7.87" evidence="3"/>
<dbReference type="eggNOG" id="COG0009">
    <property type="taxonomic scope" value="Bacteria"/>
</dbReference>
<name>A0A239WQJ2_9ACTN</name>
<dbReference type="NCBIfam" id="TIGR00057">
    <property type="entry name" value="L-threonylcarbamoyladenylate synthase"/>
    <property type="match status" value="1"/>
</dbReference>
<evidence type="ECO:0000256" key="8">
    <source>
        <dbReference type="ARBA" id="ARBA00022741"/>
    </source>
</evidence>
<dbReference type="PANTHER" id="PTHR17490">
    <property type="entry name" value="SUA5"/>
    <property type="match status" value="1"/>
</dbReference>
<evidence type="ECO:0000256" key="11">
    <source>
        <dbReference type="ARBA" id="ARBA00048366"/>
    </source>
</evidence>
<evidence type="ECO:0000313" key="15">
    <source>
        <dbReference type="Proteomes" id="UP000215332"/>
    </source>
</evidence>
<evidence type="ECO:0000256" key="5">
    <source>
        <dbReference type="ARBA" id="ARBA00022679"/>
    </source>
</evidence>
<keyword evidence="9" id="KW-0067">ATP-binding</keyword>
<dbReference type="InterPro" id="IPR006070">
    <property type="entry name" value="Sua5-like_dom"/>
</dbReference>
<keyword evidence="7" id="KW-0548">Nucleotidyltransferase</keyword>
<dbReference type="Gene3D" id="3.90.870.10">
    <property type="entry name" value="DHBP synthase"/>
    <property type="match status" value="1"/>
</dbReference>
<keyword evidence="6" id="KW-0819">tRNA processing</keyword>
<feature type="domain" description="YrdC-like" evidence="13">
    <location>
        <begin position="21"/>
        <end position="207"/>
    </location>
</feature>
<dbReference type="GO" id="GO:0000049">
    <property type="term" value="F:tRNA binding"/>
    <property type="evidence" value="ECO:0007669"/>
    <property type="project" value="TreeGrafter"/>
</dbReference>
<dbReference type="AlphaFoldDB" id="A0A239WQJ2"/>
<evidence type="ECO:0000256" key="6">
    <source>
        <dbReference type="ARBA" id="ARBA00022694"/>
    </source>
</evidence>
<evidence type="ECO:0000256" key="9">
    <source>
        <dbReference type="ARBA" id="ARBA00022840"/>
    </source>
</evidence>
<dbReference type="PANTHER" id="PTHR17490:SF16">
    <property type="entry name" value="THREONYLCARBAMOYL-AMP SYNTHASE"/>
    <property type="match status" value="1"/>
</dbReference>
<dbReference type="GO" id="GO:0005737">
    <property type="term" value="C:cytoplasm"/>
    <property type="evidence" value="ECO:0007669"/>
    <property type="project" value="UniProtKB-SubCell"/>
</dbReference>
<evidence type="ECO:0000256" key="4">
    <source>
        <dbReference type="ARBA" id="ARBA00022490"/>
    </source>
</evidence>
<dbReference type="GO" id="GO:0008033">
    <property type="term" value="P:tRNA processing"/>
    <property type="evidence" value="ECO:0007669"/>
    <property type="project" value="UniProtKB-KW"/>
</dbReference>
<dbReference type="Pfam" id="PF01300">
    <property type="entry name" value="Sua5_yciO_yrdC"/>
    <property type="match status" value="1"/>
</dbReference>
<comment type="similarity">
    <text evidence="2">Belongs to the SUA5 family.</text>
</comment>
<proteinExistence type="inferred from homology"/>
<evidence type="ECO:0000256" key="2">
    <source>
        <dbReference type="ARBA" id="ARBA00007663"/>
    </source>
</evidence>
<dbReference type="GO" id="GO:0003725">
    <property type="term" value="F:double-stranded RNA binding"/>
    <property type="evidence" value="ECO:0007669"/>
    <property type="project" value="InterPro"/>
</dbReference>
<keyword evidence="5" id="KW-0808">Transferase</keyword>